<reference evidence="2 3" key="1">
    <citation type="submission" date="2018-06" db="EMBL/GenBank/DDBJ databases">
        <title>Streptacidiphilus pinicola sp. nov., isolated from pine grove soil.</title>
        <authorList>
            <person name="Roh S.G."/>
            <person name="Park S."/>
            <person name="Kim M.-K."/>
            <person name="Yun B.-R."/>
            <person name="Park J."/>
            <person name="Kim M.J."/>
            <person name="Kim Y.S."/>
            <person name="Kim S.B."/>
        </authorList>
    </citation>
    <scope>NUCLEOTIDE SEQUENCE [LARGE SCALE GENOMIC DNA]</scope>
    <source>
        <strain evidence="2 3">MMS16-CNU450</strain>
    </source>
</reference>
<protein>
    <recommendedName>
        <fullName evidence="4">ATP/GTP-binding protein</fullName>
    </recommendedName>
</protein>
<dbReference type="RefSeq" id="WP_111500094.1">
    <property type="nucleotide sequence ID" value="NZ_QKYN01000030.1"/>
</dbReference>
<dbReference type="Proteomes" id="UP000248889">
    <property type="component" value="Unassembled WGS sequence"/>
</dbReference>
<accession>A0A2X0ISJ0</accession>
<dbReference type="OrthoDB" id="3742379at2"/>
<dbReference type="EMBL" id="QKYN01000030">
    <property type="protein sequence ID" value="RAG86221.1"/>
    <property type="molecule type" value="Genomic_DNA"/>
</dbReference>
<feature type="signal peptide" evidence="1">
    <location>
        <begin position="1"/>
        <end position="24"/>
    </location>
</feature>
<comment type="caution">
    <text evidence="2">The sequence shown here is derived from an EMBL/GenBank/DDBJ whole genome shotgun (WGS) entry which is preliminary data.</text>
</comment>
<proteinExistence type="predicted"/>
<organism evidence="2 3">
    <name type="scientific">Streptacidiphilus pinicola</name>
    <dbReference type="NCBI Taxonomy" id="2219663"/>
    <lineage>
        <taxon>Bacteria</taxon>
        <taxon>Bacillati</taxon>
        <taxon>Actinomycetota</taxon>
        <taxon>Actinomycetes</taxon>
        <taxon>Kitasatosporales</taxon>
        <taxon>Streptomycetaceae</taxon>
        <taxon>Streptacidiphilus</taxon>
    </lineage>
</organism>
<dbReference type="AlphaFoldDB" id="A0A2X0ISJ0"/>
<keyword evidence="3" id="KW-1185">Reference proteome</keyword>
<evidence type="ECO:0000313" key="3">
    <source>
        <dbReference type="Proteomes" id="UP000248889"/>
    </source>
</evidence>
<name>A0A2X0ISJ0_9ACTN</name>
<sequence>MLKRVAVVLASAALAALVPNAASADGGTHTHVSAACQASNCTFGAASSTSQDSASGPSKSSGSAPVCAYVPAGAITTADDGSRGQWYRLDCGRGFDQGEFGGPALPLWAGAGQPGPAVSPVVVAQQAESELVLPSPVMSFSPAGFQVVRVPTWMWIEPVQWRPVTATAQVPGVSVTATATPSSVKWDLGDGTQLTCAGPGTPWRPGDDPRASSPDCGHVFLRPSADQPGGTYAVTVRVHWRVDWAGGGQQGVFPDLSSTTTVQVRVEEVHSVVTSNQTR</sequence>
<feature type="chain" id="PRO_5016073879" description="ATP/GTP-binding protein" evidence="1">
    <location>
        <begin position="25"/>
        <end position="279"/>
    </location>
</feature>
<evidence type="ECO:0000313" key="2">
    <source>
        <dbReference type="EMBL" id="RAG86221.1"/>
    </source>
</evidence>
<evidence type="ECO:0000256" key="1">
    <source>
        <dbReference type="SAM" id="SignalP"/>
    </source>
</evidence>
<evidence type="ECO:0008006" key="4">
    <source>
        <dbReference type="Google" id="ProtNLM"/>
    </source>
</evidence>
<gene>
    <name evidence="2" type="ORF">DN069_07645</name>
</gene>
<keyword evidence="1" id="KW-0732">Signal</keyword>